<feature type="non-terminal residue" evidence="11">
    <location>
        <position position="1"/>
    </location>
</feature>
<feature type="domain" description="ABC transmembrane type-1" evidence="10">
    <location>
        <begin position="669"/>
        <end position="952"/>
    </location>
</feature>
<proteinExistence type="predicted"/>
<dbReference type="PANTHER" id="PTHR24221:SF617">
    <property type="entry name" value="P-GLYCOPROTEIN RELATED"/>
    <property type="match status" value="1"/>
</dbReference>
<feature type="transmembrane region" description="Helical" evidence="8">
    <location>
        <begin position="793"/>
        <end position="823"/>
    </location>
</feature>
<name>A0AAV5V7E8_9BILA</name>
<feature type="transmembrane region" description="Helical" evidence="8">
    <location>
        <begin position="705"/>
        <end position="733"/>
    </location>
</feature>
<dbReference type="CDD" id="cd03249">
    <property type="entry name" value="ABC_MTABC3_MDL1_MDL2"/>
    <property type="match status" value="1"/>
</dbReference>
<dbReference type="InterPro" id="IPR011527">
    <property type="entry name" value="ABC1_TM_dom"/>
</dbReference>
<feature type="transmembrane region" description="Helical" evidence="8">
    <location>
        <begin position="34"/>
        <end position="65"/>
    </location>
</feature>
<feature type="transmembrane region" description="Helical" evidence="8">
    <location>
        <begin position="185"/>
        <end position="204"/>
    </location>
</feature>
<dbReference type="GO" id="GO:0140359">
    <property type="term" value="F:ABC-type transporter activity"/>
    <property type="evidence" value="ECO:0007669"/>
    <property type="project" value="InterPro"/>
</dbReference>
<dbReference type="GO" id="GO:0005524">
    <property type="term" value="F:ATP binding"/>
    <property type="evidence" value="ECO:0007669"/>
    <property type="project" value="UniProtKB-KW"/>
</dbReference>
<dbReference type="InterPro" id="IPR003439">
    <property type="entry name" value="ABC_transporter-like_ATP-bd"/>
</dbReference>
<dbReference type="Proteomes" id="UP001432322">
    <property type="component" value="Unassembled WGS sequence"/>
</dbReference>
<dbReference type="InterPro" id="IPR003593">
    <property type="entry name" value="AAA+_ATPase"/>
</dbReference>
<keyword evidence="4" id="KW-0547">Nucleotide-binding</keyword>
<evidence type="ECO:0000256" key="7">
    <source>
        <dbReference type="ARBA" id="ARBA00023136"/>
    </source>
</evidence>
<dbReference type="AlphaFoldDB" id="A0AAV5V7E8"/>
<evidence type="ECO:0000259" key="10">
    <source>
        <dbReference type="PROSITE" id="PS50929"/>
    </source>
</evidence>
<evidence type="ECO:0000256" key="8">
    <source>
        <dbReference type="SAM" id="Phobius"/>
    </source>
</evidence>
<dbReference type="Gene3D" id="1.20.1560.10">
    <property type="entry name" value="ABC transporter type 1, transmembrane domain"/>
    <property type="match status" value="1"/>
</dbReference>
<keyword evidence="3 8" id="KW-0812">Transmembrane</keyword>
<keyword evidence="2" id="KW-0813">Transport</keyword>
<dbReference type="FunFam" id="1.20.1560.10:FF:000440">
    <property type="entry name" value="Uncharacterized protein"/>
    <property type="match status" value="1"/>
</dbReference>
<feature type="domain" description="ABC transporter" evidence="9">
    <location>
        <begin position="987"/>
        <end position="1223"/>
    </location>
</feature>
<dbReference type="Pfam" id="PF00005">
    <property type="entry name" value="ABC_tran"/>
    <property type="match status" value="2"/>
</dbReference>
<dbReference type="InterPro" id="IPR017871">
    <property type="entry name" value="ABC_transporter-like_CS"/>
</dbReference>
<evidence type="ECO:0000256" key="3">
    <source>
        <dbReference type="ARBA" id="ARBA00022692"/>
    </source>
</evidence>
<protein>
    <recommendedName>
        <fullName evidence="13">ABC transporter ATP-binding protein</fullName>
    </recommendedName>
</protein>
<dbReference type="CDD" id="cd18577">
    <property type="entry name" value="ABC_6TM_Pgp_ABCB1_D1_like"/>
    <property type="match status" value="1"/>
</dbReference>
<dbReference type="SUPFAM" id="SSF52540">
    <property type="entry name" value="P-loop containing nucleoside triphosphate hydrolases"/>
    <property type="match status" value="2"/>
</dbReference>
<feature type="transmembrane region" description="Helical" evidence="8">
    <location>
        <begin position="668"/>
        <end position="693"/>
    </location>
</feature>
<evidence type="ECO:0000256" key="4">
    <source>
        <dbReference type="ARBA" id="ARBA00022741"/>
    </source>
</evidence>
<feature type="domain" description="ABC transporter" evidence="9">
    <location>
        <begin position="376"/>
        <end position="610"/>
    </location>
</feature>
<keyword evidence="6 8" id="KW-1133">Transmembrane helix</keyword>
<comment type="subcellular location">
    <subcellularLocation>
        <location evidence="1">Membrane</location>
        <topology evidence="1">Multi-pass membrane protein</topology>
    </subcellularLocation>
</comment>
<evidence type="ECO:0000256" key="1">
    <source>
        <dbReference type="ARBA" id="ARBA00004141"/>
    </source>
</evidence>
<evidence type="ECO:0000313" key="11">
    <source>
        <dbReference type="EMBL" id="GMT13785.1"/>
    </source>
</evidence>
<accession>A0AAV5V7E8</accession>
<organism evidence="11 12">
    <name type="scientific">Pristionchus fissidentatus</name>
    <dbReference type="NCBI Taxonomy" id="1538716"/>
    <lineage>
        <taxon>Eukaryota</taxon>
        <taxon>Metazoa</taxon>
        <taxon>Ecdysozoa</taxon>
        <taxon>Nematoda</taxon>
        <taxon>Chromadorea</taxon>
        <taxon>Rhabditida</taxon>
        <taxon>Rhabditina</taxon>
        <taxon>Diplogasteromorpha</taxon>
        <taxon>Diplogasteroidea</taxon>
        <taxon>Neodiplogasteridae</taxon>
        <taxon>Pristionchus</taxon>
    </lineage>
</organism>
<feature type="transmembrane region" description="Helical" evidence="8">
    <location>
        <begin position="85"/>
        <end position="108"/>
    </location>
</feature>
<dbReference type="Gene3D" id="3.40.50.300">
    <property type="entry name" value="P-loop containing nucleotide triphosphate hydrolases"/>
    <property type="match status" value="2"/>
</dbReference>
<dbReference type="GO" id="GO:0016887">
    <property type="term" value="F:ATP hydrolysis activity"/>
    <property type="evidence" value="ECO:0007669"/>
    <property type="project" value="InterPro"/>
</dbReference>
<dbReference type="PROSITE" id="PS00211">
    <property type="entry name" value="ABC_TRANSPORTER_1"/>
    <property type="match status" value="2"/>
</dbReference>
<dbReference type="FunFam" id="3.40.50.300:FF:002283">
    <property type="entry name" value="p-GlycoProtein related"/>
    <property type="match status" value="1"/>
</dbReference>
<sequence length="1227" mass="135462">IIYRSDGDADEDFSSVKPVSFLQLFRFASNRERIAIGMAIFLSIIVGACGPAHAYLCAVITTLYVKVEEPKGNLEFLHQIWRLSSFYAIFFVFTFIVGYIENWLHVWASERIAQRVRSKFIASVLARDALNEDKASTGELSNRLSSNVDRMKDGIGDNVGTFVRSASMFISGAMLSFWLDWRTTLILIWSGPLCLMNSALIPLLSTKANNQVVKYSEEANGISEESILNLKTVVSNNGEKNMLQVNLLIFASVCLNLMQRYSSTLRSGIAPATRCGFVSGLCDGTSNALHWVFHIIGLWYGTISYHEGRIEGAGSVFAVVSIAMGCASSFTHLGPHLMAVVKARAAAAKVYQTIDSTEEEKEVMDPLDPTTVELSLRFENVSFQFPSRTHSVLQNLSFDLSSGKSLALVGKSGCGKSTTLKLLTRFLSAHSGRILLDGAPLESYDKKKWRRMIGVVSQEPSLFNGSIFDNICLGRPFTQEEVERACKVAYAHDFIVALDKGYSTFLGSSGTALSGGQKQRIAIARAIVSNPRLLLLDEATSALDTKSERIVQGALDSASEGRTTIVVAHRLSTIKNVDSVIVMDEGRIVECGGYEELRIRPDGIFTRMVAAQEIERKSEIMETIEEEKEDETLCIDDIDDSIHTSITEQFPSSNKGAFALFFYNKKRALMLTIMALLAGIEMPLFTLSFFFVFGSIKAKDYENELYWTMMASIALGIFSSIIVLLSEAVHAYLGESTMRDFKIACFESLLKRPMAYFDRQDTSPAACSVLLAQQPPIAISIVDAKMATLIENVFAGTLIAVITFFICIPNGLIGVVYVIIFFITFTVLEHYSTKAYNEVVAIDKSGELAMEMFDNISTIQQLAVECHFHERFDGFQMKRRVPLARKIRCLSVVHAVNESEVMLLDFIATSIGIYFVYEGMIDIQQMYATECCISFIGWTAVVMSESFKDIMSGSAAARLLFGLIDPTIEENKKEMVDGSQLNLNGSVRADSISFAYPSRPERRVLNGVSFGVEEGRSLAFVGPSGGGKSTIVNLLERFYNPTDGQLYLDTLPLPSVPSTTLRSTMALVSQEPVLFRGSIADNVRLGVENVSDEDVRKACRLANAADFVEDFPEGYSTPVGEKGRSLSGGQKQRIAIARALVRNPQVIILDEATSALDTQSEKVVREALLTSAKGRTSISIAHRLDTIKHCDEICFVEGGRIVERGNHDELMARRGKYAAMVEQQRLS</sequence>
<dbReference type="SUPFAM" id="SSF90123">
    <property type="entry name" value="ABC transporter transmembrane region"/>
    <property type="match status" value="2"/>
</dbReference>
<evidence type="ECO:0000259" key="9">
    <source>
        <dbReference type="PROSITE" id="PS50893"/>
    </source>
</evidence>
<reference evidence="11" key="1">
    <citation type="submission" date="2023-10" db="EMBL/GenBank/DDBJ databases">
        <title>Genome assembly of Pristionchus species.</title>
        <authorList>
            <person name="Yoshida K."/>
            <person name="Sommer R.J."/>
        </authorList>
    </citation>
    <scope>NUCLEOTIDE SEQUENCE</scope>
    <source>
        <strain evidence="11">RS5133</strain>
    </source>
</reference>
<gene>
    <name evidence="11" type="ORF">PFISCL1PPCAC_5082</name>
</gene>
<feature type="transmembrane region" description="Helical" evidence="8">
    <location>
        <begin position="159"/>
        <end position="179"/>
    </location>
</feature>
<evidence type="ECO:0000256" key="5">
    <source>
        <dbReference type="ARBA" id="ARBA00022840"/>
    </source>
</evidence>
<evidence type="ECO:0008006" key="13">
    <source>
        <dbReference type="Google" id="ProtNLM"/>
    </source>
</evidence>
<dbReference type="GO" id="GO:0016020">
    <property type="term" value="C:membrane"/>
    <property type="evidence" value="ECO:0007669"/>
    <property type="project" value="UniProtKB-SubCell"/>
</dbReference>
<feature type="non-terminal residue" evidence="11">
    <location>
        <position position="1227"/>
    </location>
</feature>
<dbReference type="PANTHER" id="PTHR24221">
    <property type="entry name" value="ATP-BINDING CASSETTE SUB-FAMILY B"/>
    <property type="match status" value="1"/>
</dbReference>
<evidence type="ECO:0000313" key="12">
    <source>
        <dbReference type="Proteomes" id="UP001432322"/>
    </source>
</evidence>
<evidence type="ECO:0000256" key="2">
    <source>
        <dbReference type="ARBA" id="ARBA00022448"/>
    </source>
</evidence>
<evidence type="ECO:0000256" key="6">
    <source>
        <dbReference type="ARBA" id="ARBA00022989"/>
    </source>
</evidence>
<dbReference type="FunFam" id="3.40.50.300:FF:000967">
    <property type="entry name" value="ABC multidrug transporter mdr4"/>
    <property type="match status" value="1"/>
</dbReference>
<feature type="domain" description="ABC transmembrane type-1" evidence="10">
    <location>
        <begin position="39"/>
        <end position="342"/>
    </location>
</feature>
<dbReference type="InterPro" id="IPR027417">
    <property type="entry name" value="P-loop_NTPase"/>
</dbReference>
<dbReference type="PROSITE" id="PS50929">
    <property type="entry name" value="ABC_TM1F"/>
    <property type="match status" value="2"/>
</dbReference>
<keyword evidence="7 8" id="KW-0472">Membrane</keyword>
<comment type="caution">
    <text evidence="11">The sequence shown here is derived from an EMBL/GenBank/DDBJ whole genome shotgun (WGS) entry which is preliminary data.</text>
</comment>
<keyword evidence="12" id="KW-1185">Reference proteome</keyword>
<dbReference type="Pfam" id="PF00664">
    <property type="entry name" value="ABC_membrane"/>
    <property type="match status" value="2"/>
</dbReference>
<dbReference type="PROSITE" id="PS50893">
    <property type="entry name" value="ABC_TRANSPORTER_2"/>
    <property type="match status" value="2"/>
</dbReference>
<dbReference type="InterPro" id="IPR039421">
    <property type="entry name" value="Type_1_exporter"/>
</dbReference>
<dbReference type="InterPro" id="IPR036640">
    <property type="entry name" value="ABC1_TM_sf"/>
</dbReference>
<dbReference type="EMBL" id="BTSY01000002">
    <property type="protein sequence ID" value="GMT13785.1"/>
    <property type="molecule type" value="Genomic_DNA"/>
</dbReference>
<dbReference type="SMART" id="SM00382">
    <property type="entry name" value="AAA"/>
    <property type="match status" value="2"/>
</dbReference>
<keyword evidence="5" id="KW-0067">ATP-binding</keyword>